<sequence length="92" mass="10644">MTVYAEVRLKSMPPYLYNTALNKKRKFDEITSENYLSEDQDLDEPIEIEDAQDESMDLIEILKKGLKKELKALLGGRKEEVVVVLPLRTLQC</sequence>
<evidence type="ECO:0000313" key="2">
    <source>
        <dbReference type="Proteomes" id="UP000054107"/>
    </source>
</evidence>
<accession>A0A0B7MQ39</accession>
<dbReference type="AlphaFoldDB" id="A0A0B7MQ39"/>
<organism evidence="1 2">
    <name type="scientific">Parasitella parasitica</name>
    <dbReference type="NCBI Taxonomy" id="35722"/>
    <lineage>
        <taxon>Eukaryota</taxon>
        <taxon>Fungi</taxon>
        <taxon>Fungi incertae sedis</taxon>
        <taxon>Mucoromycota</taxon>
        <taxon>Mucoromycotina</taxon>
        <taxon>Mucoromycetes</taxon>
        <taxon>Mucorales</taxon>
        <taxon>Mucorineae</taxon>
        <taxon>Mucoraceae</taxon>
        <taxon>Parasitella</taxon>
    </lineage>
</organism>
<dbReference type="EMBL" id="LN719137">
    <property type="protein sequence ID" value="CEP07202.1"/>
    <property type="molecule type" value="Genomic_DNA"/>
</dbReference>
<name>A0A0B7MQ39_9FUNG</name>
<gene>
    <name evidence="1" type="primary">PARPA_00481.1 scaffold 888</name>
</gene>
<reference evidence="1 2" key="1">
    <citation type="submission" date="2014-09" db="EMBL/GenBank/DDBJ databases">
        <authorList>
            <person name="Ellenberger Sabrina"/>
        </authorList>
    </citation>
    <scope>NUCLEOTIDE SEQUENCE [LARGE SCALE GENOMIC DNA]</scope>
    <source>
        <strain evidence="1 2">CBS 412.66</strain>
    </source>
</reference>
<dbReference type="Proteomes" id="UP000054107">
    <property type="component" value="Unassembled WGS sequence"/>
</dbReference>
<keyword evidence="2" id="KW-1185">Reference proteome</keyword>
<protein>
    <submittedName>
        <fullName evidence="1">Uncharacterized protein</fullName>
    </submittedName>
</protein>
<evidence type="ECO:0000313" key="1">
    <source>
        <dbReference type="EMBL" id="CEP07202.1"/>
    </source>
</evidence>
<dbReference type="OrthoDB" id="2284823at2759"/>
<proteinExistence type="predicted"/>